<accession>A0A091BZF3</accession>
<dbReference type="AlphaFoldDB" id="A0A091BZF3"/>
<comment type="caution">
    <text evidence="1">The sequence shown here is derived from an EMBL/GenBank/DDBJ whole genome shotgun (WGS) entry which is preliminary data.</text>
</comment>
<reference evidence="1 2" key="1">
    <citation type="submission" date="2014-08" db="EMBL/GenBank/DDBJ databases">
        <title>Genome sequence of Tetragenococcus muriaticus.</title>
        <authorList>
            <person name="Chuea-nongthon C."/>
            <person name="Rodtong S."/>
            <person name="Yongsawatdigul J."/>
            <person name="Steele J.L."/>
            <person name="Liu X.-y."/>
            <person name="Speers J."/>
            <person name="Glasner J.D."/>
            <person name="Neeno-Eckwall E.C."/>
        </authorList>
    </citation>
    <scope>NUCLEOTIDE SEQUENCE [LARGE SCALE GENOMIC DNA]</scope>
    <source>
        <strain evidence="1 2">PMC-11-5</strain>
    </source>
</reference>
<gene>
    <name evidence="1" type="ORF">TMUPMC115_2569</name>
</gene>
<dbReference type="EMBL" id="JPVU01000293">
    <property type="protein sequence ID" value="KFN89187.1"/>
    <property type="molecule type" value="Genomic_DNA"/>
</dbReference>
<organism evidence="1 2">
    <name type="scientific">Tetragenococcus muriaticus PMC-11-5</name>
    <dbReference type="NCBI Taxonomy" id="1302649"/>
    <lineage>
        <taxon>Bacteria</taxon>
        <taxon>Bacillati</taxon>
        <taxon>Bacillota</taxon>
        <taxon>Bacilli</taxon>
        <taxon>Lactobacillales</taxon>
        <taxon>Enterococcaceae</taxon>
        <taxon>Tetragenococcus</taxon>
    </lineage>
</organism>
<proteinExistence type="predicted"/>
<sequence length="41" mass="4880">MLENATYRDYVGIESDGEVKNIITSYNRFKYYLNNKLEEEG</sequence>
<evidence type="ECO:0000313" key="2">
    <source>
        <dbReference type="Proteomes" id="UP000029380"/>
    </source>
</evidence>
<evidence type="ECO:0000313" key="1">
    <source>
        <dbReference type="EMBL" id="KFN89187.1"/>
    </source>
</evidence>
<protein>
    <submittedName>
        <fullName evidence="1">Uncharacterized protein</fullName>
    </submittedName>
</protein>
<dbReference type="PATRIC" id="fig|1302649.3.peg.2555"/>
<name>A0A091BZF3_9ENTE</name>
<dbReference type="Proteomes" id="UP000029380">
    <property type="component" value="Unassembled WGS sequence"/>
</dbReference>